<evidence type="ECO:0000313" key="2">
    <source>
        <dbReference type="WBParaSite" id="Hba_08168"/>
    </source>
</evidence>
<proteinExistence type="predicted"/>
<reference evidence="2" key="1">
    <citation type="submission" date="2016-11" db="UniProtKB">
        <authorList>
            <consortium name="WormBaseParasite"/>
        </authorList>
    </citation>
    <scope>IDENTIFICATION</scope>
</reference>
<name>A0A1I7WSU7_HETBA</name>
<accession>A0A1I7WSU7</accession>
<dbReference type="WBParaSite" id="Hba_08168">
    <property type="protein sequence ID" value="Hba_08168"/>
    <property type="gene ID" value="Hba_08168"/>
</dbReference>
<evidence type="ECO:0000313" key="1">
    <source>
        <dbReference type="Proteomes" id="UP000095283"/>
    </source>
</evidence>
<sequence length="119" mass="13682">MTYFTNYITDLSDSKVERGTRCRLPPSIDWFSLIPLLPSEKIGFISNQPIFGATIEIRHLRALTLVQSAVHHVRCSHANVAWVLLFFKETRGLFRATRPFNPTSTRRRRIDVTLSQHSG</sequence>
<dbReference type="AlphaFoldDB" id="A0A1I7WSU7"/>
<organism evidence="1 2">
    <name type="scientific">Heterorhabditis bacteriophora</name>
    <name type="common">Entomopathogenic nematode worm</name>
    <dbReference type="NCBI Taxonomy" id="37862"/>
    <lineage>
        <taxon>Eukaryota</taxon>
        <taxon>Metazoa</taxon>
        <taxon>Ecdysozoa</taxon>
        <taxon>Nematoda</taxon>
        <taxon>Chromadorea</taxon>
        <taxon>Rhabditida</taxon>
        <taxon>Rhabditina</taxon>
        <taxon>Rhabditomorpha</taxon>
        <taxon>Strongyloidea</taxon>
        <taxon>Heterorhabditidae</taxon>
        <taxon>Heterorhabditis</taxon>
    </lineage>
</organism>
<dbReference type="Proteomes" id="UP000095283">
    <property type="component" value="Unplaced"/>
</dbReference>
<keyword evidence="1" id="KW-1185">Reference proteome</keyword>
<protein>
    <submittedName>
        <fullName evidence="2">Uncharacterized protein</fullName>
    </submittedName>
</protein>